<dbReference type="Proteomes" id="UP000235081">
    <property type="component" value="Unassembled WGS sequence"/>
</dbReference>
<evidence type="ECO:0000313" key="2">
    <source>
        <dbReference type="Proteomes" id="UP000235081"/>
    </source>
</evidence>
<evidence type="ECO:0000313" key="1">
    <source>
        <dbReference type="EMBL" id="PMB18132.1"/>
    </source>
</evidence>
<reference evidence="1 2" key="1">
    <citation type="submission" date="2017-07" db="EMBL/GenBank/DDBJ databases">
        <title>Genomes of Fischerella (Mastigocladus) sp. strains.</title>
        <authorList>
            <person name="Miller S.R."/>
        </authorList>
    </citation>
    <scope>NUCLEOTIDE SEQUENCE [LARGE SCALE GENOMIC DNA]</scope>
    <source>
        <strain evidence="1 2">CCMEE 5318</strain>
    </source>
</reference>
<dbReference type="AlphaFoldDB" id="A0A2N6L7Q7"/>
<organism evidence="1 2">
    <name type="scientific">Fischerella thermalis CCMEE 5318</name>
    <dbReference type="NCBI Taxonomy" id="2019666"/>
    <lineage>
        <taxon>Bacteria</taxon>
        <taxon>Bacillati</taxon>
        <taxon>Cyanobacteriota</taxon>
        <taxon>Cyanophyceae</taxon>
        <taxon>Nostocales</taxon>
        <taxon>Hapalosiphonaceae</taxon>
        <taxon>Fischerella</taxon>
    </lineage>
</organism>
<sequence>MEPKQSLSEDQMWNTAHNIAKMLVQEQQRIEASKDGIRSQLGKVIAYLRATINQNISDTENFFKYLKTLADSSKSVKQTDKTPDYCRSIHQTCTEYLKNIEANPKDILEILGWTFRLFNYYKVTTLEDFEKLSLSNRQLEIKTVTKSQNLQVGDEIEAKITKISGNKVTYQILDIFSKTEKEPKYYTSLKVGQTVKVEILKMENGVIKKVKYIEPK</sequence>
<accession>A0A2N6L7Q7</accession>
<protein>
    <submittedName>
        <fullName evidence="1">Uncharacterized protein</fullName>
    </submittedName>
</protein>
<gene>
    <name evidence="1" type="ORF">CEN46_21910</name>
</gene>
<proteinExistence type="predicted"/>
<dbReference type="RefSeq" id="WP_102183162.1">
    <property type="nucleotide sequence ID" value="NZ_NMQE01000727.1"/>
</dbReference>
<dbReference type="EMBL" id="NMQE01000727">
    <property type="protein sequence ID" value="PMB18132.1"/>
    <property type="molecule type" value="Genomic_DNA"/>
</dbReference>
<comment type="caution">
    <text evidence="1">The sequence shown here is derived from an EMBL/GenBank/DDBJ whole genome shotgun (WGS) entry which is preliminary data.</text>
</comment>
<name>A0A2N6L7Q7_9CYAN</name>